<gene>
    <name evidence="1" type="ORF">OJ996_09180</name>
</gene>
<evidence type="ECO:0000313" key="1">
    <source>
        <dbReference type="EMBL" id="MCW1913746.1"/>
    </source>
</evidence>
<dbReference type="RefSeq" id="WP_264513247.1">
    <property type="nucleotide sequence ID" value="NZ_JAPDDR010000004.1"/>
</dbReference>
<evidence type="ECO:0000313" key="2">
    <source>
        <dbReference type="Proteomes" id="UP001165653"/>
    </source>
</evidence>
<sequence>MRTRTSIELDHENHCRGRLLHAARDYLLATGSPEAHLEDEGFGNVIVDITLRRREAAPEVGPDEGASPS</sequence>
<accession>A0ABT3G1M6</accession>
<comment type="caution">
    <text evidence="1">The sequence shown here is derived from an EMBL/GenBank/DDBJ whole genome shotgun (WGS) entry which is preliminary data.</text>
</comment>
<dbReference type="EMBL" id="JAPDDR010000004">
    <property type="protein sequence ID" value="MCW1913746.1"/>
    <property type="molecule type" value="Genomic_DNA"/>
</dbReference>
<keyword evidence="2" id="KW-1185">Reference proteome</keyword>
<dbReference type="Proteomes" id="UP001165653">
    <property type="component" value="Unassembled WGS sequence"/>
</dbReference>
<organism evidence="1 2">
    <name type="scientific">Luteolibacter rhizosphaerae</name>
    <dbReference type="NCBI Taxonomy" id="2989719"/>
    <lineage>
        <taxon>Bacteria</taxon>
        <taxon>Pseudomonadati</taxon>
        <taxon>Verrucomicrobiota</taxon>
        <taxon>Verrucomicrobiia</taxon>
        <taxon>Verrucomicrobiales</taxon>
        <taxon>Verrucomicrobiaceae</taxon>
        <taxon>Luteolibacter</taxon>
    </lineage>
</organism>
<protein>
    <submittedName>
        <fullName evidence="1">Uncharacterized protein</fullName>
    </submittedName>
</protein>
<name>A0ABT3G1M6_9BACT</name>
<proteinExistence type="predicted"/>
<reference evidence="1" key="1">
    <citation type="submission" date="2022-10" db="EMBL/GenBank/DDBJ databases">
        <title>Luteolibacter sp. GHJ8, whole genome shotgun sequencing project.</title>
        <authorList>
            <person name="Zhao G."/>
            <person name="Shen L."/>
        </authorList>
    </citation>
    <scope>NUCLEOTIDE SEQUENCE</scope>
    <source>
        <strain evidence="1">GHJ8</strain>
    </source>
</reference>